<dbReference type="GeneID" id="36406547"/>
<dbReference type="AlphaFoldDB" id="A0A0P1A508"/>
<evidence type="ECO:0000313" key="1">
    <source>
        <dbReference type="EMBL" id="CEG35621.1"/>
    </source>
</evidence>
<organism evidence="1 2">
    <name type="scientific">Plasmopara halstedii</name>
    <name type="common">Downy mildew of sunflower</name>
    <dbReference type="NCBI Taxonomy" id="4781"/>
    <lineage>
        <taxon>Eukaryota</taxon>
        <taxon>Sar</taxon>
        <taxon>Stramenopiles</taxon>
        <taxon>Oomycota</taxon>
        <taxon>Peronosporomycetes</taxon>
        <taxon>Peronosporales</taxon>
        <taxon>Peronosporaceae</taxon>
        <taxon>Plasmopara</taxon>
    </lineage>
</organism>
<sequence>MSVLNDMSVIVCKISPQLQNYVPPHDLQTLSLLPVAKGVSMPATNITTTFRSQTNGLMSLAITWVDAGSSRLSQTQYQCHNRPIYHKLLLGPQRNRHTLKLVK</sequence>
<proteinExistence type="predicted"/>
<protein>
    <submittedName>
        <fullName evidence="1">Uncharacterized protein</fullName>
    </submittedName>
</protein>
<evidence type="ECO:0000313" key="2">
    <source>
        <dbReference type="Proteomes" id="UP000054928"/>
    </source>
</evidence>
<accession>A0A0P1A508</accession>
<keyword evidence="2" id="KW-1185">Reference proteome</keyword>
<reference evidence="2" key="1">
    <citation type="submission" date="2014-09" db="EMBL/GenBank/DDBJ databases">
        <authorList>
            <person name="Sharma Rahul"/>
            <person name="Thines Marco"/>
        </authorList>
    </citation>
    <scope>NUCLEOTIDE SEQUENCE [LARGE SCALE GENOMIC DNA]</scope>
</reference>
<dbReference type="EMBL" id="CCYD01000053">
    <property type="protein sequence ID" value="CEG35621.1"/>
    <property type="molecule type" value="Genomic_DNA"/>
</dbReference>
<dbReference type="Proteomes" id="UP000054928">
    <property type="component" value="Unassembled WGS sequence"/>
</dbReference>
<dbReference type="RefSeq" id="XP_024571990.1">
    <property type="nucleotide sequence ID" value="XM_024726214.1"/>
</dbReference>
<name>A0A0P1A508_PLAHL</name>